<keyword evidence="1" id="KW-1133">Transmembrane helix</keyword>
<comment type="caution">
    <text evidence="3">The sequence shown here is derived from an EMBL/GenBank/DDBJ whole genome shotgun (WGS) entry which is preliminary data.</text>
</comment>
<dbReference type="InterPro" id="IPR018704">
    <property type="entry name" value="SecYEG/CpoB_TPR"/>
</dbReference>
<accession>A0A2N0I453</accession>
<dbReference type="Proteomes" id="UP000232587">
    <property type="component" value="Unassembled WGS sequence"/>
</dbReference>
<protein>
    <recommendedName>
        <fullName evidence="2">Ancillary SecYEG translocon subunit/Cell division coordinator CpoB TPR domain-containing protein</fullName>
    </recommendedName>
</protein>
<reference evidence="3 4" key="1">
    <citation type="submission" date="2017-11" db="EMBL/GenBank/DDBJ databases">
        <title>Genomic Encyclopedia of Type Strains, Phase III (KMG-III): the genomes of soil and plant-associated and newly described type strains.</title>
        <authorList>
            <person name="Whitman W."/>
        </authorList>
    </citation>
    <scope>NUCLEOTIDE SEQUENCE [LARGE SCALE GENOMIC DNA]</scope>
    <source>
        <strain evidence="3 4">CGMCC 1.12274</strain>
    </source>
</reference>
<organism evidence="3 4">
    <name type="scientific">Novosphingobium kunmingense</name>
    <dbReference type="NCBI Taxonomy" id="1211806"/>
    <lineage>
        <taxon>Bacteria</taxon>
        <taxon>Pseudomonadati</taxon>
        <taxon>Pseudomonadota</taxon>
        <taxon>Alphaproteobacteria</taxon>
        <taxon>Sphingomonadales</taxon>
        <taxon>Sphingomonadaceae</taxon>
        <taxon>Novosphingobium</taxon>
    </lineage>
</organism>
<keyword evidence="1" id="KW-0812">Transmembrane</keyword>
<feature type="transmembrane region" description="Helical" evidence="1">
    <location>
        <begin position="44"/>
        <end position="65"/>
    </location>
</feature>
<evidence type="ECO:0000259" key="2">
    <source>
        <dbReference type="Pfam" id="PF09976"/>
    </source>
</evidence>
<dbReference type="AlphaFoldDB" id="A0A2N0I453"/>
<keyword evidence="4" id="KW-1185">Reference proteome</keyword>
<dbReference type="EMBL" id="PHUF01000002">
    <property type="protein sequence ID" value="PKB25953.1"/>
    <property type="molecule type" value="Genomic_DNA"/>
</dbReference>
<gene>
    <name evidence="3" type="ORF">B0I00_1161</name>
</gene>
<sequence length="254" mass="26155">MALPPDSSNTSPVAQRLAAQQDGFLREVDEALREDQMVGAMKRYGMLVGIGLAVVLVGLAGYLYWDHSQKQAASERSEKTVLALEKAAASPAAATGAIAELDALAKDGSDASKAVAALSAAALRQQSGKTEDAARAFAAIAADGSVPQAYRDLALLREVAARYDSLPPQQVIDRLKPLAVPGNPWFGSAGEMTGLAMLKANRPDQAGPLFAAIAKDTGVPQSLRARARLIAGQLGFEAGDAPALSPSGAAPANP</sequence>
<feature type="domain" description="Ancillary SecYEG translocon subunit/Cell division coordinator CpoB TPR" evidence="2">
    <location>
        <begin position="42"/>
        <end position="160"/>
    </location>
</feature>
<name>A0A2N0I453_9SPHN</name>
<dbReference type="RefSeq" id="WP_100866340.1">
    <property type="nucleotide sequence ID" value="NZ_PHUF01000002.1"/>
</dbReference>
<evidence type="ECO:0000313" key="4">
    <source>
        <dbReference type="Proteomes" id="UP000232587"/>
    </source>
</evidence>
<proteinExistence type="predicted"/>
<dbReference type="Pfam" id="PF09976">
    <property type="entry name" value="TPR_21"/>
    <property type="match status" value="1"/>
</dbReference>
<keyword evidence="1" id="KW-0472">Membrane</keyword>
<evidence type="ECO:0000313" key="3">
    <source>
        <dbReference type="EMBL" id="PKB25953.1"/>
    </source>
</evidence>
<evidence type="ECO:0000256" key="1">
    <source>
        <dbReference type="SAM" id="Phobius"/>
    </source>
</evidence>
<dbReference type="OrthoDB" id="7173339at2"/>